<evidence type="ECO:0000256" key="1">
    <source>
        <dbReference type="ARBA" id="ARBA00010169"/>
    </source>
</evidence>
<reference evidence="4" key="1">
    <citation type="journal article" date="2016" name="Nat. Commun.">
        <title>The channel catfish genome sequence provides insights into the evolution of scale formation in teleosts.</title>
        <authorList>
            <person name="Liu Z."/>
            <person name="Liu S."/>
            <person name="Yao J."/>
            <person name="Bao L."/>
            <person name="Zhang J."/>
            <person name="Li Y."/>
            <person name="Jiang C."/>
            <person name="Sun L."/>
            <person name="Wang R."/>
            <person name="Zhang Y."/>
            <person name="Zhou T."/>
            <person name="Zeng Q."/>
            <person name="Fu Q."/>
            <person name="Gao S."/>
            <person name="Li N."/>
            <person name="Koren S."/>
            <person name="Jiang Y."/>
            <person name="Zimin A."/>
            <person name="Xu P."/>
            <person name="Phillippy A.M."/>
            <person name="Geng X."/>
            <person name="Song L."/>
            <person name="Sun F."/>
            <person name="Li C."/>
            <person name="Wang X."/>
            <person name="Chen A."/>
            <person name="Jin Y."/>
            <person name="Yuan Z."/>
            <person name="Yang Y."/>
            <person name="Tan S."/>
            <person name="Peatman E."/>
            <person name="Lu J."/>
            <person name="Qin Z."/>
            <person name="Dunham R."/>
            <person name="Li Z."/>
            <person name="Sonstegard T."/>
            <person name="Feng J."/>
            <person name="Danzmann R.G."/>
            <person name="Schroeder S."/>
            <person name="Scheffler B."/>
            <person name="Duke M.V."/>
            <person name="Ballard L."/>
            <person name="Kucuktas H."/>
            <person name="Kaltenboeck L."/>
            <person name="Liu H."/>
            <person name="Armbruster J."/>
            <person name="Xie Y."/>
            <person name="Kirby M.L."/>
            <person name="Tian Y."/>
            <person name="Flanagan M.E."/>
            <person name="Mu W."/>
            <person name="Waldbieser G.C."/>
        </authorList>
    </citation>
    <scope>NUCLEOTIDE SEQUENCE [LARGE SCALE GENOMIC DNA]</scope>
    <source>
        <strain evidence="4">SDA103</strain>
    </source>
</reference>
<keyword evidence="3" id="KW-0472">Membrane</keyword>
<protein>
    <submittedName>
        <fullName evidence="5">Protein CutA homolog isoform X1</fullName>
    </submittedName>
</protein>
<dbReference type="GO" id="GO:0010038">
    <property type="term" value="P:response to metal ion"/>
    <property type="evidence" value="ECO:0007669"/>
    <property type="project" value="InterPro"/>
</dbReference>
<dbReference type="PANTHER" id="PTHR23419">
    <property type="entry name" value="DIVALENT CATION TOLERANCE CUTA-RELATED"/>
    <property type="match status" value="1"/>
</dbReference>
<dbReference type="PANTHER" id="PTHR23419:SF2">
    <property type="entry name" value="CUTA DIVALENT CATION TOLERANCE HOMOLOG-LIKE"/>
    <property type="match status" value="1"/>
</dbReference>
<dbReference type="RefSeq" id="XP_017316264.1">
    <property type="nucleotide sequence ID" value="XM_017460775.3"/>
</dbReference>
<dbReference type="SUPFAM" id="SSF54913">
    <property type="entry name" value="GlnB-like"/>
    <property type="match status" value="2"/>
</dbReference>
<dbReference type="KEGG" id="ipu:108260458"/>
<evidence type="ECO:0000256" key="3">
    <source>
        <dbReference type="SAM" id="Phobius"/>
    </source>
</evidence>
<evidence type="ECO:0000256" key="2">
    <source>
        <dbReference type="ARBA" id="ARBA00011233"/>
    </source>
</evidence>
<evidence type="ECO:0000313" key="4">
    <source>
        <dbReference type="Proteomes" id="UP000221080"/>
    </source>
</evidence>
<reference evidence="5" key="2">
    <citation type="submission" date="2025-08" db="UniProtKB">
        <authorList>
            <consortium name="RefSeq"/>
        </authorList>
    </citation>
    <scope>IDENTIFICATION</scope>
    <source>
        <tissue evidence="5">Blood</tissue>
    </source>
</reference>
<dbReference type="Pfam" id="PF03091">
    <property type="entry name" value="CutA1"/>
    <property type="match status" value="2"/>
</dbReference>
<dbReference type="GO" id="GO:0005507">
    <property type="term" value="F:copper ion binding"/>
    <property type="evidence" value="ECO:0007669"/>
    <property type="project" value="TreeGrafter"/>
</dbReference>
<feature type="transmembrane region" description="Helical" evidence="3">
    <location>
        <begin position="57"/>
        <end position="79"/>
    </location>
</feature>
<dbReference type="GeneID" id="108260458"/>
<comment type="subunit">
    <text evidence="2">Homotrimer.</text>
</comment>
<evidence type="ECO:0000313" key="5">
    <source>
        <dbReference type="RefSeq" id="XP_017316264.1"/>
    </source>
</evidence>
<dbReference type="InterPro" id="IPR011322">
    <property type="entry name" value="N-reg_PII-like_a/b"/>
</dbReference>
<keyword evidence="4" id="KW-1185">Reference proteome</keyword>
<name>A0A2D0QD91_ICTPU</name>
<proteinExistence type="inferred from homology"/>
<dbReference type="Gene3D" id="3.30.70.120">
    <property type="match status" value="1"/>
</dbReference>
<sequence length="227" mass="25824">MHCALTSGLWTANQPASTRVASTCEVNYSVSEGHGMDWFCPRCRTDQMSRSMTRTQLLVIFWTLILTMMLYPMLSMLAVQMYTALSSSYVAGHHSVLLINCPTEQTAKDIGRHIMEKRMAACVNILPRTSTITEAAQTKFFYGTNQHRAQTIETILPTFCIRFYWKGEIQDASEILLLVRTRTSMIQQLTDFVNAIHPYQTPEILSFPIQDGSHSYLKWIDDAVPDV</sequence>
<keyword evidence="3" id="KW-1133">Transmembrane helix</keyword>
<dbReference type="InterPro" id="IPR015867">
    <property type="entry name" value="N-reg_PII/ATP_PRibTrfase_C"/>
</dbReference>
<dbReference type="InterPro" id="IPR004323">
    <property type="entry name" value="Ion_tolerance_CutA"/>
</dbReference>
<accession>A0A2D0QD91</accession>
<comment type="similarity">
    <text evidence="1">Belongs to the CutA family.</text>
</comment>
<gene>
    <name evidence="5" type="primary">zgc:63972</name>
</gene>
<organism evidence="4 5">
    <name type="scientific">Ictalurus punctatus</name>
    <name type="common">Channel catfish</name>
    <name type="synonym">Silurus punctatus</name>
    <dbReference type="NCBI Taxonomy" id="7998"/>
    <lineage>
        <taxon>Eukaryota</taxon>
        <taxon>Metazoa</taxon>
        <taxon>Chordata</taxon>
        <taxon>Craniata</taxon>
        <taxon>Vertebrata</taxon>
        <taxon>Euteleostomi</taxon>
        <taxon>Actinopterygii</taxon>
        <taxon>Neopterygii</taxon>
        <taxon>Teleostei</taxon>
        <taxon>Ostariophysi</taxon>
        <taxon>Siluriformes</taxon>
        <taxon>Ictaluridae</taxon>
        <taxon>Ictalurus</taxon>
    </lineage>
</organism>
<dbReference type="OrthoDB" id="2017693at2759"/>
<dbReference type="AlphaFoldDB" id="A0A2D0QD91"/>
<dbReference type="Proteomes" id="UP000221080">
    <property type="component" value="Chromosome 28"/>
</dbReference>
<keyword evidence="3" id="KW-0812">Transmembrane</keyword>